<feature type="domain" description="Ig-like" evidence="1">
    <location>
        <begin position="23"/>
        <end position="107"/>
    </location>
</feature>
<dbReference type="EnsemblMetazoa" id="ISCW016100-RA">
    <property type="protein sequence ID" value="ISCW016100-PA"/>
    <property type="gene ID" value="ISCW016100"/>
</dbReference>
<sequence length="198" mass="21794">MRYTSRDYLSAALRVQSLLYRGPYFTLEPPALVEFTNSSGAEVRCQADGSPKPSVRWETASGVRASQDGTLTVRPFSAESYRQGVQAAFYRCVAANVVGSVASRLVHVLGLLDERLQARAQDDVVIRGSSAVLRCKVGRSQAPYSAFDAWIRDDGYSISRPTYKGGVWRKAGLRFSPERFLEIGEGTQGNGDFERTAK</sequence>
<dbReference type="InterPro" id="IPR007110">
    <property type="entry name" value="Ig-like_dom"/>
</dbReference>
<dbReference type="EMBL" id="ABJB010873910">
    <property type="status" value="NOT_ANNOTATED_CDS"/>
    <property type="molecule type" value="Genomic_DNA"/>
</dbReference>
<organism>
    <name type="scientific">Ixodes scapularis</name>
    <name type="common">Black-legged tick</name>
    <name type="synonym">Deer tick</name>
    <dbReference type="NCBI Taxonomy" id="6945"/>
    <lineage>
        <taxon>Eukaryota</taxon>
        <taxon>Metazoa</taxon>
        <taxon>Ecdysozoa</taxon>
        <taxon>Arthropoda</taxon>
        <taxon>Chelicerata</taxon>
        <taxon>Arachnida</taxon>
        <taxon>Acari</taxon>
        <taxon>Parasitiformes</taxon>
        <taxon>Ixodida</taxon>
        <taxon>Ixodoidea</taxon>
        <taxon>Ixodidae</taxon>
        <taxon>Ixodinae</taxon>
        <taxon>Ixodes</taxon>
    </lineage>
</organism>
<reference evidence="3" key="2">
    <citation type="submission" date="2020-05" db="UniProtKB">
        <authorList>
            <consortium name="EnsemblMetazoa"/>
        </authorList>
    </citation>
    <scope>IDENTIFICATION</scope>
    <source>
        <strain evidence="3">wikel</strain>
    </source>
</reference>
<dbReference type="SUPFAM" id="SSF48726">
    <property type="entry name" value="Immunoglobulin"/>
    <property type="match status" value="1"/>
</dbReference>
<dbReference type="Proteomes" id="UP000001555">
    <property type="component" value="Unassembled WGS sequence"/>
</dbReference>
<dbReference type="InterPro" id="IPR013783">
    <property type="entry name" value="Ig-like_fold"/>
</dbReference>
<evidence type="ECO:0000259" key="1">
    <source>
        <dbReference type="PROSITE" id="PS50835"/>
    </source>
</evidence>
<dbReference type="InterPro" id="IPR036179">
    <property type="entry name" value="Ig-like_dom_sf"/>
</dbReference>
<accession>B7P189</accession>
<dbReference type="VEuPathDB" id="VectorBase:ISCW016100"/>
<proteinExistence type="predicted"/>
<dbReference type="OrthoDB" id="152385at2759"/>
<dbReference type="Gene3D" id="2.60.40.10">
    <property type="entry name" value="Immunoglobulins"/>
    <property type="match status" value="2"/>
</dbReference>
<reference evidence="2 4" key="1">
    <citation type="submission" date="2008-03" db="EMBL/GenBank/DDBJ databases">
        <title>Annotation of Ixodes scapularis.</title>
        <authorList>
            <consortium name="Ixodes scapularis Genome Project Consortium"/>
            <person name="Caler E."/>
            <person name="Hannick L.I."/>
            <person name="Bidwell S."/>
            <person name="Joardar V."/>
            <person name="Thiagarajan M."/>
            <person name="Amedeo P."/>
            <person name="Galinsky K.J."/>
            <person name="Schobel S."/>
            <person name="Inman J."/>
            <person name="Hostetler J."/>
            <person name="Miller J."/>
            <person name="Hammond M."/>
            <person name="Megy K."/>
            <person name="Lawson D."/>
            <person name="Kodira C."/>
            <person name="Sutton G."/>
            <person name="Meyer J."/>
            <person name="Hill C.A."/>
            <person name="Birren B."/>
            <person name="Nene V."/>
            <person name="Collins F."/>
            <person name="Alarcon-Chaidez F."/>
            <person name="Wikel S."/>
            <person name="Strausberg R."/>
        </authorList>
    </citation>
    <scope>NUCLEOTIDE SEQUENCE [LARGE SCALE GENOMIC DNA]</scope>
    <source>
        <strain evidence="4">Wikel</strain>
        <strain evidence="2">Wikel colony</strain>
    </source>
</reference>
<evidence type="ECO:0000313" key="2">
    <source>
        <dbReference type="EMBL" id="EEC00361.1"/>
    </source>
</evidence>
<dbReference type="InParanoid" id="B7P189"/>
<dbReference type="EMBL" id="ABJB010052124">
    <property type="status" value="NOT_ANNOTATED_CDS"/>
    <property type="molecule type" value="Genomic_DNA"/>
</dbReference>
<evidence type="ECO:0000313" key="4">
    <source>
        <dbReference type="Proteomes" id="UP000001555"/>
    </source>
</evidence>
<dbReference type="PaxDb" id="6945-B7P189"/>
<protein>
    <submittedName>
        <fullName evidence="2 3">Netrin receptor DSCAM, putative</fullName>
    </submittedName>
</protein>
<dbReference type="AlphaFoldDB" id="B7P189"/>
<dbReference type="VEuPathDB" id="VectorBase:ISCP_018816"/>
<name>B7P189_IXOSC</name>
<dbReference type="EMBL" id="DS615387">
    <property type="protein sequence ID" value="EEC00361.1"/>
    <property type="molecule type" value="Genomic_DNA"/>
</dbReference>
<dbReference type="PROSITE" id="PS50835">
    <property type="entry name" value="IG_LIKE"/>
    <property type="match status" value="1"/>
</dbReference>
<evidence type="ECO:0000313" key="3">
    <source>
        <dbReference type="EnsemblMetazoa" id="ISCW016100-PA"/>
    </source>
</evidence>
<dbReference type="VEuPathDB" id="VectorBase:ISCI016100"/>
<gene>
    <name evidence="2" type="ORF">IscW_ISCW016100</name>
</gene>
<dbReference type="MEROPS" id="I43.001"/>
<keyword evidence="2" id="KW-0675">Receptor</keyword>
<dbReference type="HOGENOM" id="CLU_1379502_0_0_1"/>
<keyword evidence="4" id="KW-1185">Reference proteome</keyword>